<feature type="non-terminal residue" evidence="4">
    <location>
        <position position="133"/>
    </location>
</feature>
<dbReference type="GO" id="GO:0016491">
    <property type="term" value="F:oxidoreductase activity"/>
    <property type="evidence" value="ECO:0007669"/>
    <property type="project" value="UniProtKB-KW"/>
</dbReference>
<evidence type="ECO:0000256" key="2">
    <source>
        <dbReference type="ARBA" id="ARBA00023002"/>
    </source>
</evidence>
<dbReference type="InterPro" id="IPR016208">
    <property type="entry name" value="Ald_Oxase/xanthine_DH-like"/>
</dbReference>
<dbReference type="PANTHER" id="PTHR11908">
    <property type="entry name" value="XANTHINE DEHYDROGENASE"/>
    <property type="match status" value="1"/>
</dbReference>
<dbReference type="SUPFAM" id="SSF54665">
    <property type="entry name" value="CO dehydrogenase molybdoprotein N-domain-like"/>
    <property type="match status" value="1"/>
</dbReference>
<dbReference type="InterPro" id="IPR000674">
    <property type="entry name" value="Ald_Oxase/Xan_DH_a/b"/>
</dbReference>
<organism evidence="4 5">
    <name type="scientific">Oceanicella actignis</name>
    <dbReference type="NCBI Taxonomy" id="1189325"/>
    <lineage>
        <taxon>Bacteria</taxon>
        <taxon>Pseudomonadati</taxon>
        <taxon>Pseudomonadota</taxon>
        <taxon>Alphaproteobacteria</taxon>
        <taxon>Rhodobacterales</taxon>
        <taxon>Paracoccaceae</taxon>
        <taxon>Oceanicella</taxon>
    </lineage>
</organism>
<keyword evidence="5" id="KW-1185">Reference proteome</keyword>
<gene>
    <name evidence="4" type="ORF">SAMN05216200_1011</name>
</gene>
<accession>A0A1M7RR60</accession>
<evidence type="ECO:0000313" key="4">
    <source>
        <dbReference type="EMBL" id="SHN48661.1"/>
    </source>
</evidence>
<protein>
    <submittedName>
        <fullName evidence="4">Carbon-monoxide dehydrogenase large subunit</fullName>
    </submittedName>
</protein>
<dbReference type="STRING" id="1189325.SAMN04488119_102517"/>
<evidence type="ECO:0000259" key="3">
    <source>
        <dbReference type="SMART" id="SM01008"/>
    </source>
</evidence>
<dbReference type="AlphaFoldDB" id="A0A1M7RR60"/>
<dbReference type="GO" id="GO:0005506">
    <property type="term" value="F:iron ion binding"/>
    <property type="evidence" value="ECO:0007669"/>
    <property type="project" value="InterPro"/>
</dbReference>
<feature type="domain" description="Aldehyde oxidase/xanthine dehydrogenase a/b hammerhead" evidence="3">
    <location>
        <begin position="21"/>
        <end position="132"/>
    </location>
</feature>
<keyword evidence="2" id="KW-0560">Oxidoreductase</keyword>
<evidence type="ECO:0000313" key="5">
    <source>
        <dbReference type="Proteomes" id="UP000184066"/>
    </source>
</evidence>
<sequence>MPKDFGIGAASKRREDVRFLTGNGKYVDDINLPRQAYVHFLRSPVAHGRIRSIDVSAAAAAPGVLRVFTGEDFKDVGGLPCGWQVTDKHGQPMKEPPHPVLAQGKVRHVGDPVAAVVAETRAQARAAAELIAL</sequence>
<name>A0A1M7RR60_9RHOB</name>
<dbReference type="InterPro" id="IPR036856">
    <property type="entry name" value="Ald_Oxase/Xan_DH_a/b_sf"/>
</dbReference>
<dbReference type="EMBL" id="FRDL01000001">
    <property type="protein sequence ID" value="SHN48661.1"/>
    <property type="molecule type" value="Genomic_DNA"/>
</dbReference>
<reference evidence="4 5" key="1">
    <citation type="submission" date="2016-12" db="EMBL/GenBank/DDBJ databases">
        <authorList>
            <person name="Song W.-J."/>
            <person name="Kurnit D.M."/>
        </authorList>
    </citation>
    <scope>NUCLEOTIDE SEQUENCE [LARGE SCALE GENOMIC DNA]</scope>
    <source>
        <strain evidence="4 5">CGMCC 1.10808</strain>
    </source>
</reference>
<dbReference type="Gene3D" id="3.90.1170.50">
    <property type="entry name" value="Aldehyde oxidase/xanthine dehydrogenase, a/b hammerhead"/>
    <property type="match status" value="1"/>
</dbReference>
<dbReference type="PANTHER" id="PTHR11908:SF132">
    <property type="entry name" value="ALDEHYDE OXIDASE 1-RELATED"/>
    <property type="match status" value="1"/>
</dbReference>
<dbReference type="SMART" id="SM01008">
    <property type="entry name" value="Ald_Xan_dh_C"/>
    <property type="match status" value="1"/>
</dbReference>
<keyword evidence="1" id="KW-0500">Molybdenum</keyword>
<dbReference type="Proteomes" id="UP000184066">
    <property type="component" value="Unassembled WGS sequence"/>
</dbReference>
<proteinExistence type="predicted"/>
<evidence type="ECO:0000256" key="1">
    <source>
        <dbReference type="ARBA" id="ARBA00022505"/>
    </source>
</evidence>
<dbReference type="Pfam" id="PF01315">
    <property type="entry name" value="Ald_Xan_dh_C"/>
    <property type="match status" value="1"/>
</dbReference>